<reference evidence="11" key="1">
    <citation type="submission" date="2023-06" db="EMBL/GenBank/DDBJ databases">
        <authorList>
            <person name="Li G."/>
            <person name="Yin Y."/>
            <person name="Lin X."/>
            <person name="Zhong Z."/>
            <person name="Zhu H."/>
        </authorList>
    </citation>
    <scope>NUCLEOTIDE SEQUENCE</scope>
</reference>
<dbReference type="Gene3D" id="3.30.730.10">
    <property type="entry name" value="AP2/ERF domain"/>
    <property type="match status" value="1"/>
</dbReference>
<keyword evidence="5" id="KW-0010">Activator</keyword>
<keyword evidence="4" id="KW-0238">DNA-binding</keyword>
<dbReference type="InterPro" id="IPR051032">
    <property type="entry name" value="AP2/ERF_TF_ERF_subfamily"/>
</dbReference>
<evidence type="ECO:0000313" key="11">
    <source>
        <dbReference type="EMBL" id="WMV64491.1"/>
    </source>
</evidence>
<comment type="similarity">
    <text evidence="8">Belongs to the AP2/ERF transcription factor family. ERF subfamily.</text>
</comment>
<evidence type="ECO:0000259" key="10">
    <source>
        <dbReference type="PROSITE" id="PS51032"/>
    </source>
</evidence>
<feature type="compositionally biased region" description="Low complexity" evidence="9">
    <location>
        <begin position="161"/>
        <end position="183"/>
    </location>
</feature>
<dbReference type="Pfam" id="PF00847">
    <property type="entry name" value="AP2"/>
    <property type="match status" value="1"/>
</dbReference>
<dbReference type="GO" id="GO:0006952">
    <property type="term" value="P:defense response"/>
    <property type="evidence" value="ECO:0007669"/>
    <property type="project" value="UniProtKB-KW"/>
</dbReference>
<dbReference type="GO" id="GO:0003700">
    <property type="term" value="F:DNA-binding transcription factor activity"/>
    <property type="evidence" value="ECO:0007669"/>
    <property type="project" value="InterPro"/>
</dbReference>
<dbReference type="InterPro" id="IPR036955">
    <property type="entry name" value="AP2/ERF_dom_sf"/>
</dbReference>
<keyword evidence="3" id="KW-0805">Transcription regulation</keyword>
<evidence type="ECO:0000256" key="2">
    <source>
        <dbReference type="ARBA" id="ARBA00022821"/>
    </source>
</evidence>
<dbReference type="GO" id="GO:0005634">
    <property type="term" value="C:nucleus"/>
    <property type="evidence" value="ECO:0007669"/>
    <property type="project" value="UniProtKB-SubCell"/>
</dbReference>
<keyword evidence="7" id="KW-0539">Nucleus</keyword>
<dbReference type="SMART" id="SM00380">
    <property type="entry name" value="AP2"/>
    <property type="match status" value="1"/>
</dbReference>
<sequence>MEADDHIPTNKYQAAVSPPSTSSNEAAKESADSRKKQTAAPAPAAKKPKKNDDGKHPIFRGVRKRSWGRWVSEIREPRKKSRIWLGTFATAEMAARAHDVAAIAIKGSSAVLNFPELAAKLPRPASKSAKDVQAAAAKAASLDYPPDPPSQTEPEPEPFSPEETATSESSSDSPSSFNDDPFLGLPDLLFNPAHQAAAPEFGYTSSPWHQLAGFEPFHTDIWSEENFLWDYS</sequence>
<dbReference type="PANTHER" id="PTHR31985:SF291">
    <property type="entry name" value="ETHYLENE-RESPONSIVE TRANSCRIPTION FACTOR ERF038-LIKE"/>
    <property type="match status" value="1"/>
</dbReference>
<keyword evidence="2" id="KW-0611">Plant defense</keyword>
<evidence type="ECO:0000256" key="6">
    <source>
        <dbReference type="ARBA" id="ARBA00023163"/>
    </source>
</evidence>
<name>A0AA51UAJ8_IPOBA</name>
<evidence type="ECO:0000256" key="7">
    <source>
        <dbReference type="ARBA" id="ARBA00023242"/>
    </source>
</evidence>
<dbReference type="CDD" id="cd00018">
    <property type="entry name" value="AP2"/>
    <property type="match status" value="1"/>
</dbReference>
<evidence type="ECO:0000256" key="8">
    <source>
        <dbReference type="ARBA" id="ARBA00024343"/>
    </source>
</evidence>
<keyword evidence="6" id="KW-0804">Transcription</keyword>
<evidence type="ECO:0000256" key="9">
    <source>
        <dbReference type="SAM" id="MobiDB-lite"/>
    </source>
</evidence>
<evidence type="ECO:0000256" key="1">
    <source>
        <dbReference type="ARBA" id="ARBA00004123"/>
    </source>
</evidence>
<organism evidence="11">
    <name type="scientific">Ipomoea batatas</name>
    <name type="common">Sweet potato</name>
    <name type="synonym">Convolvulus batatas</name>
    <dbReference type="NCBI Taxonomy" id="4120"/>
    <lineage>
        <taxon>Eukaryota</taxon>
        <taxon>Viridiplantae</taxon>
        <taxon>Streptophyta</taxon>
        <taxon>Embryophyta</taxon>
        <taxon>Tracheophyta</taxon>
        <taxon>Spermatophyta</taxon>
        <taxon>Magnoliopsida</taxon>
        <taxon>eudicotyledons</taxon>
        <taxon>Gunneridae</taxon>
        <taxon>Pentapetalae</taxon>
        <taxon>asterids</taxon>
        <taxon>lamiids</taxon>
        <taxon>Solanales</taxon>
        <taxon>Convolvulaceae</taxon>
        <taxon>Ipomoeeae</taxon>
        <taxon>Ipomoea</taxon>
    </lineage>
</organism>
<dbReference type="InterPro" id="IPR016177">
    <property type="entry name" value="DNA-bd_dom_sf"/>
</dbReference>
<dbReference type="PRINTS" id="PR00367">
    <property type="entry name" value="ETHRSPELEMNT"/>
</dbReference>
<dbReference type="EMBL" id="OR188714">
    <property type="protein sequence ID" value="WMV64491.1"/>
    <property type="molecule type" value="mRNA"/>
</dbReference>
<feature type="compositionally biased region" description="Basic and acidic residues" evidence="9">
    <location>
        <begin position="26"/>
        <end position="35"/>
    </location>
</feature>
<feature type="region of interest" description="Disordered" evidence="9">
    <location>
        <begin position="122"/>
        <end position="183"/>
    </location>
</feature>
<dbReference type="PROSITE" id="PS51032">
    <property type="entry name" value="AP2_ERF"/>
    <property type="match status" value="1"/>
</dbReference>
<feature type="domain" description="AP2/ERF" evidence="10">
    <location>
        <begin position="58"/>
        <end position="115"/>
    </location>
</feature>
<comment type="subcellular location">
    <subcellularLocation>
        <location evidence="1">Nucleus</location>
    </subcellularLocation>
</comment>
<evidence type="ECO:0000256" key="3">
    <source>
        <dbReference type="ARBA" id="ARBA00023015"/>
    </source>
</evidence>
<protein>
    <submittedName>
        <fullName evidence="11">C-repeat binding factor 6</fullName>
    </submittedName>
</protein>
<evidence type="ECO:0000256" key="4">
    <source>
        <dbReference type="ARBA" id="ARBA00023125"/>
    </source>
</evidence>
<dbReference type="SUPFAM" id="SSF54171">
    <property type="entry name" value="DNA-binding domain"/>
    <property type="match status" value="1"/>
</dbReference>
<dbReference type="AlphaFoldDB" id="A0AA51UAJ8"/>
<proteinExistence type="evidence at transcript level"/>
<feature type="compositionally biased region" description="Low complexity" evidence="9">
    <location>
        <begin position="125"/>
        <end position="141"/>
    </location>
</feature>
<dbReference type="GO" id="GO:0003677">
    <property type="term" value="F:DNA binding"/>
    <property type="evidence" value="ECO:0007669"/>
    <property type="project" value="UniProtKB-KW"/>
</dbReference>
<evidence type="ECO:0000256" key="5">
    <source>
        <dbReference type="ARBA" id="ARBA00023159"/>
    </source>
</evidence>
<accession>A0AA51UAJ8</accession>
<dbReference type="PANTHER" id="PTHR31985">
    <property type="entry name" value="ETHYLENE-RESPONSIVE TRANSCRIPTION FACTOR ERF042-RELATED"/>
    <property type="match status" value="1"/>
</dbReference>
<feature type="region of interest" description="Disordered" evidence="9">
    <location>
        <begin position="1"/>
        <end position="62"/>
    </location>
</feature>
<dbReference type="FunFam" id="3.30.730.10:FF:000001">
    <property type="entry name" value="Ethylene-responsive transcription factor 2"/>
    <property type="match status" value="1"/>
</dbReference>
<dbReference type="InterPro" id="IPR001471">
    <property type="entry name" value="AP2/ERF_dom"/>
</dbReference>